<protein>
    <submittedName>
        <fullName evidence="1">Uncharacterized protein</fullName>
    </submittedName>
</protein>
<accession>A0A645D2V1</accession>
<dbReference type="EMBL" id="VSSQ01032429">
    <property type="protein sequence ID" value="MPM83686.1"/>
    <property type="molecule type" value="Genomic_DNA"/>
</dbReference>
<reference evidence="1" key="1">
    <citation type="submission" date="2019-08" db="EMBL/GenBank/DDBJ databases">
        <authorList>
            <person name="Kucharzyk K."/>
            <person name="Murdoch R.W."/>
            <person name="Higgins S."/>
            <person name="Loffler F."/>
        </authorList>
    </citation>
    <scope>NUCLEOTIDE SEQUENCE</scope>
</reference>
<evidence type="ECO:0000313" key="1">
    <source>
        <dbReference type="EMBL" id="MPM83686.1"/>
    </source>
</evidence>
<organism evidence="1">
    <name type="scientific">bioreactor metagenome</name>
    <dbReference type="NCBI Taxonomy" id="1076179"/>
    <lineage>
        <taxon>unclassified sequences</taxon>
        <taxon>metagenomes</taxon>
        <taxon>ecological metagenomes</taxon>
    </lineage>
</organism>
<sequence>MKFTVYLKTTRRGRVIKLIWCIERIKQRIIIDFWRRHIVSLLYQWNIRSTLTIKIDTRHKRVFTQRLFYSTMQNLKNCRLLFELNLSLRRMNIYIYPILISLQIDKPRWSKPIRNQATIRLHDCLLHVTTSEKASINEKILITGSLASILRPPNESSNINNRRLNIDRYKFTSDIFTNKR</sequence>
<proteinExistence type="predicted"/>
<comment type="caution">
    <text evidence="1">The sequence shown here is derived from an EMBL/GenBank/DDBJ whole genome shotgun (WGS) entry which is preliminary data.</text>
</comment>
<name>A0A645D2V1_9ZZZZ</name>
<gene>
    <name evidence="1" type="ORF">SDC9_130755</name>
</gene>
<dbReference type="AlphaFoldDB" id="A0A645D2V1"/>